<feature type="binding site" evidence="4">
    <location>
        <position position="92"/>
    </location>
    <ligand>
        <name>Zn(2+)</name>
        <dbReference type="ChEBI" id="CHEBI:29105"/>
    </ligand>
</feature>
<evidence type="ECO:0000256" key="4">
    <source>
        <dbReference type="PIRSR" id="PIRSR601765-1"/>
    </source>
</evidence>
<evidence type="ECO:0000313" key="7">
    <source>
        <dbReference type="Proteomes" id="UP000233524"/>
    </source>
</evidence>
<protein>
    <recommendedName>
        <fullName evidence="5">Carbonic anhydrase</fullName>
        <ecNumber evidence="5">4.2.1.1</ecNumber>
    </recommendedName>
    <alternativeName>
        <fullName evidence="5">Carbonate dehydratase</fullName>
    </alternativeName>
</protein>
<keyword evidence="2 4" id="KW-0479">Metal-binding</keyword>
<dbReference type="SMART" id="SM00947">
    <property type="entry name" value="Pro_CA"/>
    <property type="match status" value="1"/>
</dbReference>
<dbReference type="InterPro" id="IPR001765">
    <property type="entry name" value="Carbonic_anhydrase"/>
</dbReference>
<name>A0A2N3MXY2_9PEZI</name>
<dbReference type="AlphaFoldDB" id="A0A2N3MXY2"/>
<feature type="binding site" evidence="4">
    <location>
        <position position="89"/>
    </location>
    <ligand>
        <name>Zn(2+)</name>
        <dbReference type="ChEBI" id="CHEBI:29105"/>
    </ligand>
</feature>
<gene>
    <name evidence="6" type="ORF">jhhlp_008396</name>
</gene>
<feature type="binding site" evidence="4">
    <location>
        <position position="37"/>
    </location>
    <ligand>
        <name>Zn(2+)</name>
        <dbReference type="ChEBI" id="CHEBI:29105"/>
    </ligand>
</feature>
<dbReference type="EMBL" id="NLAX01001623">
    <property type="protein sequence ID" value="PKS05030.1"/>
    <property type="molecule type" value="Genomic_DNA"/>
</dbReference>
<dbReference type="InParanoid" id="A0A2N3MXY2"/>
<reference evidence="6 7" key="1">
    <citation type="journal article" date="2017" name="G3 (Bethesda)">
        <title>First Draft Genome Sequence of the Pathogenic Fungus Lomentospora prolificans (Formerly Scedosporium prolificans).</title>
        <authorList>
            <person name="Luo R."/>
            <person name="Zimin A."/>
            <person name="Workman R."/>
            <person name="Fan Y."/>
            <person name="Pertea G."/>
            <person name="Grossman N."/>
            <person name="Wear M.P."/>
            <person name="Jia B."/>
            <person name="Miller H."/>
            <person name="Casadevall A."/>
            <person name="Timp W."/>
            <person name="Zhang S.X."/>
            <person name="Salzberg S.L."/>
        </authorList>
    </citation>
    <scope>NUCLEOTIDE SEQUENCE [LARGE SCALE GENOMIC DNA]</scope>
    <source>
        <strain evidence="6 7">JHH-5317</strain>
    </source>
</reference>
<dbReference type="EC" id="4.2.1.1" evidence="5"/>
<dbReference type="PANTHER" id="PTHR43175">
    <property type="entry name" value="CARBONIC ANHYDRASE"/>
    <property type="match status" value="1"/>
</dbReference>
<sequence>MTSLKEHITKASERYSSTFKYGGMKSPPSRHFIFVTCMDARIDTHAAFGISVGDAHVIRNAGGSAADARRSIVISQQLLGTREVAIIKHTKCGMDGLPNEAVHATVLKNLGIEAIGELKARNMIDFLPVGGGIAKGVEDDVQLLRASSLIPSDIEITGWIYDVDSGATTRVV</sequence>
<dbReference type="CDD" id="cd03379">
    <property type="entry name" value="beta_CA_cladeD"/>
    <property type="match status" value="1"/>
</dbReference>
<comment type="catalytic activity">
    <reaction evidence="5">
        <text>hydrogencarbonate + H(+) = CO2 + H2O</text>
        <dbReference type="Rhea" id="RHEA:10748"/>
        <dbReference type="ChEBI" id="CHEBI:15377"/>
        <dbReference type="ChEBI" id="CHEBI:15378"/>
        <dbReference type="ChEBI" id="CHEBI:16526"/>
        <dbReference type="ChEBI" id="CHEBI:17544"/>
        <dbReference type="EC" id="4.2.1.1"/>
    </reaction>
</comment>
<accession>A0A2N3MXY2</accession>
<dbReference type="PANTHER" id="PTHR43175:SF3">
    <property type="entry name" value="CARBON DISULFIDE HYDROLASE"/>
    <property type="match status" value="1"/>
</dbReference>
<evidence type="ECO:0000256" key="5">
    <source>
        <dbReference type="RuleBase" id="RU003956"/>
    </source>
</evidence>
<comment type="similarity">
    <text evidence="1 5">Belongs to the beta-class carbonic anhydrase family.</text>
</comment>
<keyword evidence="7" id="KW-1185">Reference proteome</keyword>
<evidence type="ECO:0000256" key="3">
    <source>
        <dbReference type="ARBA" id="ARBA00022833"/>
    </source>
</evidence>
<dbReference type="Proteomes" id="UP000233524">
    <property type="component" value="Unassembled WGS sequence"/>
</dbReference>
<keyword evidence="3 4" id="KW-0862">Zinc</keyword>
<comment type="cofactor">
    <cofactor evidence="4">
        <name>Zn(2+)</name>
        <dbReference type="ChEBI" id="CHEBI:29105"/>
    </cofactor>
    <text evidence="4">Binds 1 zinc ion per subunit.</text>
</comment>
<dbReference type="InterPro" id="IPR036874">
    <property type="entry name" value="Carbonic_anhydrase_sf"/>
</dbReference>
<comment type="caution">
    <text evidence="6">The sequence shown here is derived from an EMBL/GenBank/DDBJ whole genome shotgun (WGS) entry which is preliminary data.</text>
</comment>
<comment type="function">
    <text evidence="5">Reversible hydration of carbon dioxide.</text>
</comment>
<dbReference type="Gene3D" id="3.40.1050.10">
    <property type="entry name" value="Carbonic anhydrase"/>
    <property type="match status" value="1"/>
</dbReference>
<feature type="binding site" evidence="4">
    <location>
        <position position="39"/>
    </location>
    <ligand>
        <name>Zn(2+)</name>
        <dbReference type="ChEBI" id="CHEBI:29105"/>
    </ligand>
</feature>
<proteinExistence type="inferred from homology"/>
<evidence type="ECO:0000256" key="1">
    <source>
        <dbReference type="ARBA" id="ARBA00006217"/>
    </source>
</evidence>
<dbReference type="STRING" id="41688.A0A2N3MXY2"/>
<keyword evidence="5" id="KW-0456">Lyase</keyword>
<evidence type="ECO:0000313" key="6">
    <source>
        <dbReference type="EMBL" id="PKS05030.1"/>
    </source>
</evidence>
<dbReference type="GO" id="GO:0008270">
    <property type="term" value="F:zinc ion binding"/>
    <property type="evidence" value="ECO:0007669"/>
    <property type="project" value="UniProtKB-UniRule"/>
</dbReference>
<dbReference type="OrthoDB" id="10248475at2759"/>
<dbReference type="SUPFAM" id="SSF53056">
    <property type="entry name" value="beta-carbonic anhydrase, cab"/>
    <property type="match status" value="1"/>
</dbReference>
<dbReference type="GO" id="GO:0004089">
    <property type="term" value="F:carbonate dehydratase activity"/>
    <property type="evidence" value="ECO:0007669"/>
    <property type="project" value="UniProtKB-UniRule"/>
</dbReference>
<dbReference type="Pfam" id="PF00484">
    <property type="entry name" value="Pro_CA"/>
    <property type="match status" value="1"/>
</dbReference>
<organism evidence="6 7">
    <name type="scientific">Lomentospora prolificans</name>
    <dbReference type="NCBI Taxonomy" id="41688"/>
    <lineage>
        <taxon>Eukaryota</taxon>
        <taxon>Fungi</taxon>
        <taxon>Dikarya</taxon>
        <taxon>Ascomycota</taxon>
        <taxon>Pezizomycotina</taxon>
        <taxon>Sordariomycetes</taxon>
        <taxon>Hypocreomycetidae</taxon>
        <taxon>Microascales</taxon>
        <taxon>Microascaceae</taxon>
        <taxon>Lomentospora</taxon>
    </lineage>
</organism>
<evidence type="ECO:0000256" key="2">
    <source>
        <dbReference type="ARBA" id="ARBA00022723"/>
    </source>
</evidence>
<dbReference type="VEuPathDB" id="FungiDB:jhhlp_008396"/>